<evidence type="ECO:0000256" key="1">
    <source>
        <dbReference type="ARBA" id="ARBA00009981"/>
    </source>
</evidence>
<name>R4YVI4_9ACTN</name>
<dbReference type="PANTHER" id="PTHR33713">
    <property type="entry name" value="ANTITOXIN YAFN-RELATED"/>
    <property type="match status" value="1"/>
</dbReference>
<dbReference type="Pfam" id="PF02604">
    <property type="entry name" value="PhdYeFM_antitox"/>
    <property type="match status" value="1"/>
</dbReference>
<proteinExistence type="inferred from homology"/>
<dbReference type="InterPro" id="IPR036165">
    <property type="entry name" value="YefM-like_sf"/>
</dbReference>
<protein>
    <recommendedName>
        <fullName evidence="2">Antitoxin</fullName>
    </recommendedName>
</protein>
<comment type="function">
    <text evidence="2">Antitoxin component of a type II toxin-antitoxin (TA) system.</text>
</comment>
<reference evidence="3 4" key="1">
    <citation type="journal article" date="2013" name="ISME J.">
        <title>Metabolic model for the filamentous 'Candidatus Microthrix parvicella' based on genomic and metagenomic analyses.</title>
        <authorList>
            <person name="Jon McIlroy S."/>
            <person name="Kristiansen R."/>
            <person name="Albertsen M."/>
            <person name="Michael Karst S."/>
            <person name="Rossetti S."/>
            <person name="Lund Nielsen J."/>
            <person name="Tandoi V."/>
            <person name="James Seviour R."/>
            <person name="Nielsen P.H."/>
        </authorList>
    </citation>
    <scope>NUCLEOTIDE SEQUENCE [LARGE SCALE GENOMIC DNA]</scope>
    <source>
        <strain evidence="3 4">RN1</strain>
    </source>
</reference>
<dbReference type="Proteomes" id="UP000018291">
    <property type="component" value="Unassembled WGS sequence"/>
</dbReference>
<gene>
    <name evidence="3" type="ORF">BN381_10160</name>
</gene>
<sequence>MYDSYMFEVAVSEARNRLAEVIEESTRSGEPVSVTRRGRRVAVIIDPDSYDELVDAAEDALDRHELELARAENDFIPWAEVKADLGLE</sequence>
<evidence type="ECO:0000313" key="4">
    <source>
        <dbReference type="Proteomes" id="UP000018291"/>
    </source>
</evidence>
<dbReference type="InterPro" id="IPR051405">
    <property type="entry name" value="phD/YefM_antitoxin"/>
</dbReference>
<keyword evidence="4" id="KW-1185">Reference proteome</keyword>
<evidence type="ECO:0000256" key="2">
    <source>
        <dbReference type="RuleBase" id="RU362080"/>
    </source>
</evidence>
<dbReference type="STRING" id="1229780.BN381_10160"/>
<comment type="similarity">
    <text evidence="1 2">Belongs to the phD/YefM antitoxin family.</text>
</comment>
<organism evidence="3 4">
    <name type="scientific">Candidatus Neomicrothrix parvicella RN1</name>
    <dbReference type="NCBI Taxonomy" id="1229780"/>
    <lineage>
        <taxon>Bacteria</taxon>
        <taxon>Bacillati</taxon>
        <taxon>Actinomycetota</taxon>
        <taxon>Acidimicrobiia</taxon>
        <taxon>Acidimicrobiales</taxon>
        <taxon>Microthrixaceae</taxon>
        <taxon>Candidatus Neomicrothrix</taxon>
    </lineage>
</organism>
<dbReference type="eggNOG" id="COG2161">
    <property type="taxonomic scope" value="Bacteria"/>
</dbReference>
<comment type="caution">
    <text evidence="3">The sequence shown here is derived from an EMBL/GenBank/DDBJ whole genome shotgun (WGS) entry which is preliminary data.</text>
</comment>
<dbReference type="Gene3D" id="3.40.1620.10">
    <property type="entry name" value="YefM-like domain"/>
    <property type="match status" value="1"/>
</dbReference>
<dbReference type="HOGENOM" id="CLU_160748_2_0_11"/>
<dbReference type="AlphaFoldDB" id="R4YVI4"/>
<dbReference type="PANTHER" id="PTHR33713:SF10">
    <property type="entry name" value="ANTITOXIN YAFN"/>
    <property type="match status" value="1"/>
</dbReference>
<dbReference type="SUPFAM" id="SSF143120">
    <property type="entry name" value="YefM-like"/>
    <property type="match status" value="1"/>
</dbReference>
<accession>R4YVI4</accession>
<dbReference type="EMBL" id="CANL01000001">
    <property type="protein sequence ID" value="CCM61929.1"/>
    <property type="molecule type" value="Genomic_DNA"/>
</dbReference>
<evidence type="ECO:0000313" key="3">
    <source>
        <dbReference type="EMBL" id="CCM61929.1"/>
    </source>
</evidence>
<dbReference type="NCBIfam" id="TIGR01552">
    <property type="entry name" value="phd_fam"/>
    <property type="match status" value="1"/>
</dbReference>
<dbReference type="InterPro" id="IPR006442">
    <property type="entry name" value="Antitoxin_Phd/YefM"/>
</dbReference>